<dbReference type="InterPro" id="IPR003945">
    <property type="entry name" value="NU5C-like"/>
</dbReference>
<evidence type="ECO:0000256" key="4">
    <source>
        <dbReference type="ARBA" id="ARBA00023136"/>
    </source>
</evidence>
<evidence type="ECO:0000259" key="7">
    <source>
        <dbReference type="Pfam" id="PF00662"/>
    </source>
</evidence>
<feature type="transmembrane region" description="Helical" evidence="5">
    <location>
        <begin position="425"/>
        <end position="444"/>
    </location>
</feature>
<keyword evidence="3 5" id="KW-1133">Transmembrane helix</keyword>
<dbReference type="Gene3D" id="1.20.5.2700">
    <property type="match status" value="1"/>
</dbReference>
<dbReference type="PRINTS" id="PR01435">
    <property type="entry name" value="NPOXDRDTASE5"/>
</dbReference>
<dbReference type="GO" id="GO:0003954">
    <property type="term" value="F:NADH dehydrogenase activity"/>
    <property type="evidence" value="ECO:0007669"/>
    <property type="project" value="TreeGrafter"/>
</dbReference>
<feature type="transmembrane region" description="Helical" evidence="5">
    <location>
        <begin position="214"/>
        <end position="237"/>
    </location>
</feature>
<dbReference type="Pfam" id="PF00662">
    <property type="entry name" value="Proton_antipo_N"/>
    <property type="match status" value="1"/>
</dbReference>
<evidence type="ECO:0000256" key="5">
    <source>
        <dbReference type="SAM" id="Phobius"/>
    </source>
</evidence>
<keyword evidence="4 5" id="KW-0472">Membrane</keyword>
<feature type="transmembrane region" description="Helical" evidence="5">
    <location>
        <begin position="25"/>
        <end position="49"/>
    </location>
</feature>
<feature type="transmembrane region" description="Helical" evidence="5">
    <location>
        <begin position="70"/>
        <end position="91"/>
    </location>
</feature>
<dbReference type="GO" id="GO:0008137">
    <property type="term" value="F:NADH dehydrogenase (ubiquinone) activity"/>
    <property type="evidence" value="ECO:0007669"/>
    <property type="project" value="InterPro"/>
</dbReference>
<dbReference type="PANTHER" id="PTHR42829:SF2">
    <property type="entry name" value="NADH-UBIQUINONE OXIDOREDUCTASE CHAIN 5"/>
    <property type="match status" value="1"/>
</dbReference>
<evidence type="ECO:0000256" key="3">
    <source>
        <dbReference type="ARBA" id="ARBA00022989"/>
    </source>
</evidence>
<dbReference type="NCBIfam" id="TIGR01974">
    <property type="entry name" value="NDH_I_L"/>
    <property type="match status" value="1"/>
</dbReference>
<dbReference type="Pfam" id="PF00361">
    <property type="entry name" value="Proton_antipo_M"/>
    <property type="match status" value="1"/>
</dbReference>
<dbReference type="GO" id="GO:0015990">
    <property type="term" value="P:electron transport coupled proton transport"/>
    <property type="evidence" value="ECO:0007669"/>
    <property type="project" value="TreeGrafter"/>
</dbReference>
<dbReference type="InterPro" id="IPR018393">
    <property type="entry name" value="NADHpl_OxRdtase_5_subgr"/>
</dbReference>
<feature type="transmembrane region" description="Helical" evidence="5">
    <location>
        <begin position="289"/>
        <end position="310"/>
    </location>
</feature>
<dbReference type="InterPro" id="IPR001750">
    <property type="entry name" value="ND/Mrp_TM"/>
</dbReference>
<evidence type="ECO:0000313" key="9">
    <source>
        <dbReference type="Proteomes" id="UP001063698"/>
    </source>
</evidence>
<feature type="transmembrane region" description="Helical" evidence="5">
    <location>
        <begin position="464"/>
        <end position="490"/>
    </location>
</feature>
<dbReference type="PRINTS" id="PR01434">
    <property type="entry name" value="NADHDHGNASE5"/>
</dbReference>
<feature type="transmembrane region" description="Helical" evidence="5">
    <location>
        <begin position="111"/>
        <end position="138"/>
    </location>
</feature>
<feature type="domain" description="NADH:quinone oxidoreductase/Mrp antiporter transmembrane" evidence="6">
    <location>
        <begin position="167"/>
        <end position="472"/>
    </location>
</feature>
<evidence type="ECO:0000313" key="8">
    <source>
        <dbReference type="EMBL" id="UXD21114.1"/>
    </source>
</evidence>
<comment type="subcellular location">
    <subcellularLocation>
        <location evidence="1">Membrane</location>
        <topology evidence="1">Multi-pass membrane protein</topology>
    </subcellularLocation>
</comment>
<feature type="transmembrane region" description="Helical" evidence="5">
    <location>
        <begin position="362"/>
        <end position="381"/>
    </location>
</feature>
<feature type="transmembrane region" description="Helical" evidence="5">
    <location>
        <begin position="316"/>
        <end position="341"/>
    </location>
</feature>
<dbReference type="KEGG" id="ipc:IPA_00275"/>
<evidence type="ECO:0000256" key="1">
    <source>
        <dbReference type="ARBA" id="ARBA00004141"/>
    </source>
</evidence>
<keyword evidence="2 5" id="KW-0812">Transmembrane</keyword>
<dbReference type="GO" id="GO:0016020">
    <property type="term" value="C:membrane"/>
    <property type="evidence" value="ECO:0007669"/>
    <property type="project" value="UniProtKB-SubCell"/>
</dbReference>
<evidence type="ECO:0000256" key="2">
    <source>
        <dbReference type="ARBA" id="ARBA00022692"/>
    </source>
</evidence>
<accession>A0A977K8U2</accession>
<protein>
    <submittedName>
        <fullName evidence="8">NADH dehydrogenase subunit L</fullName>
    </submittedName>
</protein>
<dbReference type="AlphaFoldDB" id="A0A977K8U2"/>
<feature type="transmembrane region" description="Helical" evidence="5">
    <location>
        <begin position="680"/>
        <end position="705"/>
    </location>
</feature>
<dbReference type="Proteomes" id="UP001063698">
    <property type="component" value="Chromosome"/>
</dbReference>
<proteinExistence type="predicted"/>
<dbReference type="InterPro" id="IPR001516">
    <property type="entry name" value="Proton_antipo_N"/>
</dbReference>
<feature type="transmembrane region" description="Helical" evidence="5">
    <location>
        <begin position="249"/>
        <end position="268"/>
    </location>
</feature>
<dbReference type="PANTHER" id="PTHR42829">
    <property type="entry name" value="NADH-UBIQUINONE OXIDOREDUCTASE CHAIN 5"/>
    <property type="match status" value="1"/>
</dbReference>
<dbReference type="GO" id="GO:0042773">
    <property type="term" value="P:ATP synthesis coupled electron transport"/>
    <property type="evidence" value="ECO:0007669"/>
    <property type="project" value="InterPro"/>
</dbReference>
<reference evidence="8" key="1">
    <citation type="submission" date="2013-11" db="EMBL/GenBank/DDBJ databases">
        <title>Comparative genomics of Ignicoccus.</title>
        <authorList>
            <person name="Podar M."/>
        </authorList>
    </citation>
    <scope>NUCLEOTIDE SEQUENCE</scope>
    <source>
        <strain evidence="8">DSM 13166</strain>
    </source>
</reference>
<keyword evidence="9" id="KW-1185">Reference proteome</keyword>
<feature type="domain" description="NADH-Ubiquinone oxidoreductase (complex I) chain 5 N-terminal" evidence="7">
    <location>
        <begin position="101"/>
        <end position="151"/>
    </location>
</feature>
<name>A0A977K8U2_9CREN</name>
<dbReference type="EMBL" id="CP006868">
    <property type="protein sequence ID" value="UXD21114.1"/>
    <property type="molecule type" value="Genomic_DNA"/>
</dbReference>
<sequence>MYTKVEATVHPVQPTHAVQPAPMELAIASLVPIAIPLIMSIVVLTSPLYKKFKYKPSWAGNRDDWWEWSLAVITGGIVVLSSFVLVSYGFGHSYLAKFYDWYPLPGSDNYFALYIDTISSVMALVVSIITFLDLVYSWEYMAGARGPNRYYSEMLLFLAAMEGIVLSANIILILLFWELVGAASFLLISYYWYDPKIGPNAVRAGRKAILVTRIADLFFLAGVGALVALAGTGNFLHLANDVYLIHNKWLGAVALTAILFGITIGALGKSAQIPFWPWLSDAMEGPTTVSAVLHSATMVAAGAYLIARLFPLYDMYIMYNLTLMDFIAVIGAITAFVAGLFGAAARDIKKVIAFSTMSQLGYMFSALGLGSLLAGAAHLYIHAFFKALLFLGAGAVIHSLEHILHDPYEARDMFNMGGLWKYMKITFVTTLIALLSLVGIPPFAGWWSKELIIESAVTSPVPHALIAGVLLTLAAGLTGFYSGRLLYLTFFGRERWKEKHPEAHVHEAGPAMRFALVAMALIVLISGPTIVLNLEQVIHVTHEVHRELPISLGNTALTLAIIGFLLPIAYYGTLGVAERRGILHKLWYPFYKEFWFHEFFHGIARFWIRAVAGFTDMVEKAYTKFLVTTAFAIGRTYAWVWALSVRLADEEYWDVKVIDGFGRLTARLGRALWRLQSGDINLYLALAVAGFAVLMFITLILVVGVGW</sequence>
<organism evidence="8 9">
    <name type="scientific">Ignicoccus pacificus DSM 13166</name>
    <dbReference type="NCBI Taxonomy" id="940294"/>
    <lineage>
        <taxon>Archaea</taxon>
        <taxon>Thermoproteota</taxon>
        <taxon>Thermoprotei</taxon>
        <taxon>Desulfurococcales</taxon>
        <taxon>Desulfurococcaceae</taxon>
        <taxon>Ignicoccus</taxon>
    </lineage>
</organism>
<feature type="transmembrane region" description="Helical" evidence="5">
    <location>
        <begin position="150"/>
        <end position="168"/>
    </location>
</feature>
<feature type="transmembrane region" description="Helical" evidence="5">
    <location>
        <begin position="511"/>
        <end position="532"/>
    </location>
</feature>
<feature type="transmembrane region" description="Helical" evidence="5">
    <location>
        <begin position="552"/>
        <end position="577"/>
    </location>
</feature>
<gene>
    <name evidence="8" type="ORF">IPA_00275</name>
</gene>
<evidence type="ECO:0000259" key="6">
    <source>
        <dbReference type="Pfam" id="PF00361"/>
    </source>
</evidence>